<evidence type="ECO:0000313" key="6">
    <source>
        <dbReference type="EMBL" id="EIM26581.1"/>
    </source>
</evidence>
<dbReference type="Pfam" id="PF00353">
    <property type="entry name" value="HemolysinCabind"/>
    <property type="match status" value="1"/>
</dbReference>
<proteinExistence type="predicted"/>
<comment type="cofactor">
    <cofactor evidence="1">
        <name>Ca(2+)</name>
        <dbReference type="ChEBI" id="CHEBI:29108"/>
    </cofactor>
</comment>
<dbReference type="InterPro" id="IPR018511">
    <property type="entry name" value="Hemolysin-typ_Ca-bd_CS"/>
</dbReference>
<dbReference type="SUPFAM" id="SSF51120">
    <property type="entry name" value="beta-Roll"/>
    <property type="match status" value="1"/>
</dbReference>
<dbReference type="GO" id="GO:0005615">
    <property type="term" value="C:extracellular space"/>
    <property type="evidence" value="ECO:0007669"/>
    <property type="project" value="InterPro"/>
</dbReference>
<dbReference type="eggNOG" id="COG2931">
    <property type="taxonomic scope" value="Bacteria"/>
</dbReference>
<keyword evidence="3" id="KW-0964">Secreted</keyword>
<dbReference type="Pfam" id="PF08548">
    <property type="entry name" value="Peptidase_M10_C"/>
    <property type="match status" value="1"/>
</dbReference>
<dbReference type="PRINTS" id="PR00313">
    <property type="entry name" value="CABNDNGRPT"/>
</dbReference>
<dbReference type="PROSITE" id="PS00330">
    <property type="entry name" value="HEMOLYSIN_CALCIUM"/>
    <property type="match status" value="2"/>
</dbReference>
<evidence type="ECO:0000256" key="2">
    <source>
        <dbReference type="ARBA" id="ARBA00004613"/>
    </source>
</evidence>
<accession>I4YRI9</accession>
<evidence type="ECO:0000313" key="7">
    <source>
        <dbReference type="Proteomes" id="UP000003947"/>
    </source>
</evidence>
<dbReference type="PANTHER" id="PTHR38340">
    <property type="entry name" value="S-LAYER PROTEIN"/>
    <property type="match status" value="1"/>
</dbReference>
<evidence type="ECO:0000256" key="3">
    <source>
        <dbReference type="ARBA" id="ARBA00022525"/>
    </source>
</evidence>
<dbReference type="InterPro" id="IPR011049">
    <property type="entry name" value="Serralysin-like_metalloprot_C"/>
</dbReference>
<evidence type="ECO:0000256" key="1">
    <source>
        <dbReference type="ARBA" id="ARBA00001913"/>
    </source>
</evidence>
<dbReference type="PATRIC" id="fig|864069.3.peg.3398"/>
<keyword evidence="7" id="KW-1185">Reference proteome</keyword>
<dbReference type="OrthoDB" id="5380561at2"/>
<reference evidence="6 7" key="1">
    <citation type="submission" date="2012-02" db="EMBL/GenBank/DDBJ databases">
        <title>Improved High-Quality Draft sequence of Microvirga sp. WSM3557.</title>
        <authorList>
            <consortium name="US DOE Joint Genome Institute"/>
            <person name="Lucas S."/>
            <person name="Han J."/>
            <person name="Lapidus A."/>
            <person name="Cheng J.-F."/>
            <person name="Goodwin L."/>
            <person name="Pitluck S."/>
            <person name="Peters L."/>
            <person name="Zhang X."/>
            <person name="Detter J.C."/>
            <person name="Han C."/>
            <person name="Tapia R."/>
            <person name="Land M."/>
            <person name="Hauser L."/>
            <person name="Kyrpides N."/>
            <person name="Ivanova N."/>
            <person name="Pagani I."/>
            <person name="Brau L."/>
            <person name="Yates R."/>
            <person name="O'Hara G."/>
            <person name="Rui T."/>
            <person name="Howieson J."/>
            <person name="Reeve W."/>
            <person name="Woyke T."/>
        </authorList>
    </citation>
    <scope>NUCLEOTIDE SEQUENCE [LARGE SCALE GENOMIC DNA]</scope>
    <source>
        <strain evidence="6 7">WSM3557</strain>
    </source>
</reference>
<dbReference type="HOGENOM" id="CLU_1076942_0_0_5"/>
<gene>
    <name evidence="6" type="ORF">MicloDRAFT_00031300</name>
</gene>
<name>I4YRI9_9HYPH</name>
<dbReference type="GO" id="GO:0005509">
    <property type="term" value="F:calcium ion binding"/>
    <property type="evidence" value="ECO:0007669"/>
    <property type="project" value="InterPro"/>
</dbReference>
<feature type="domain" description="Peptidase M10 serralysin C-terminal" evidence="5">
    <location>
        <begin position="102"/>
        <end position="181"/>
    </location>
</feature>
<dbReference type="Gene3D" id="2.150.10.10">
    <property type="entry name" value="Serralysin-like metalloprotease, C-terminal"/>
    <property type="match status" value="1"/>
</dbReference>
<dbReference type="Proteomes" id="UP000003947">
    <property type="component" value="Unassembled WGS sequence"/>
</dbReference>
<dbReference type="InterPro" id="IPR001343">
    <property type="entry name" value="Hemolysn_Ca-bd"/>
</dbReference>
<sequence>MVTGHNNTVRLDDVHVLAASAVRFNLPPGVFPSGQPVLVYVKPVAKAQNYDIHAWQVLTGSAKAQQSYEYQSVLKPGEYTVTLADSDAFSRKPDVSFDLIVHEANAISAGNGDDEVQGGMDDDTLSGGSGADRLYGGEGSDILRGGSGKDIFVFDTMPNKQTNLDRIVDFNVNDDSIWLDNAVFTKLGKKGTPDHPAQLNKSFFTIGNKAKDKNDYLIYDSKKGVLYYDADGSGKGKAVEIATLSKNLKMTYEDFFVV</sequence>
<comment type="subcellular location">
    <subcellularLocation>
        <location evidence="2">Secreted</location>
    </subcellularLocation>
</comment>
<dbReference type="InterPro" id="IPR013858">
    <property type="entry name" value="Peptidase_M10B_C"/>
</dbReference>
<dbReference type="RefSeq" id="WP_009762632.1">
    <property type="nucleotide sequence ID" value="NZ_CP141050.1"/>
</dbReference>
<evidence type="ECO:0000259" key="5">
    <source>
        <dbReference type="Pfam" id="PF08548"/>
    </source>
</evidence>
<dbReference type="EMBL" id="JH660645">
    <property type="protein sequence ID" value="EIM26581.1"/>
    <property type="molecule type" value="Genomic_DNA"/>
</dbReference>
<dbReference type="InterPro" id="IPR050557">
    <property type="entry name" value="RTX_toxin/Mannuronan_C5-epim"/>
</dbReference>
<protein>
    <submittedName>
        <fullName evidence="6">Putative calcium-binding protein</fullName>
    </submittedName>
</protein>
<organism evidence="6 7">
    <name type="scientific">Microvirga lotononidis</name>
    <dbReference type="NCBI Taxonomy" id="864069"/>
    <lineage>
        <taxon>Bacteria</taxon>
        <taxon>Pseudomonadati</taxon>
        <taxon>Pseudomonadota</taxon>
        <taxon>Alphaproteobacteria</taxon>
        <taxon>Hyphomicrobiales</taxon>
        <taxon>Methylobacteriaceae</taxon>
        <taxon>Microvirga</taxon>
    </lineage>
</organism>
<evidence type="ECO:0000256" key="4">
    <source>
        <dbReference type="ARBA" id="ARBA00022737"/>
    </source>
</evidence>
<keyword evidence="4" id="KW-0677">Repeat</keyword>
<dbReference type="STRING" id="864069.MicloDRAFT_00031300"/>
<dbReference type="PANTHER" id="PTHR38340:SF1">
    <property type="entry name" value="S-LAYER PROTEIN"/>
    <property type="match status" value="1"/>
</dbReference>
<dbReference type="AlphaFoldDB" id="I4YRI9"/>